<sequence length="133" mass="14717">MILPQDGDSSKKTFQSRVELEAQSTVLEPAPPPYDELPPQPDLQNSEQSLEAGRVSKGQEDPRARQETSHGRKRRFLRFLLAAIVLVAAFTLLRSYSRTSVVETVGTKDMRGGNGDVVDDVREVSIDSVHVVL</sequence>
<dbReference type="Proteomes" id="UP001221142">
    <property type="component" value="Unassembled WGS sequence"/>
</dbReference>
<feature type="region of interest" description="Disordered" evidence="1">
    <location>
        <begin position="1"/>
        <end position="71"/>
    </location>
</feature>
<feature type="compositionally biased region" description="Basic and acidic residues" evidence="1">
    <location>
        <begin position="57"/>
        <end position="70"/>
    </location>
</feature>
<organism evidence="3 4">
    <name type="scientific">Roridomyces roridus</name>
    <dbReference type="NCBI Taxonomy" id="1738132"/>
    <lineage>
        <taxon>Eukaryota</taxon>
        <taxon>Fungi</taxon>
        <taxon>Dikarya</taxon>
        <taxon>Basidiomycota</taxon>
        <taxon>Agaricomycotina</taxon>
        <taxon>Agaricomycetes</taxon>
        <taxon>Agaricomycetidae</taxon>
        <taxon>Agaricales</taxon>
        <taxon>Marasmiineae</taxon>
        <taxon>Mycenaceae</taxon>
        <taxon>Roridomyces</taxon>
    </lineage>
</organism>
<evidence type="ECO:0000256" key="2">
    <source>
        <dbReference type="SAM" id="Phobius"/>
    </source>
</evidence>
<feature type="transmembrane region" description="Helical" evidence="2">
    <location>
        <begin position="76"/>
        <end position="96"/>
    </location>
</feature>
<proteinExistence type="predicted"/>
<keyword evidence="4" id="KW-1185">Reference proteome</keyword>
<dbReference type="AlphaFoldDB" id="A0AAD7CG86"/>
<protein>
    <submittedName>
        <fullName evidence="3">Uncharacterized protein</fullName>
    </submittedName>
</protein>
<accession>A0AAD7CG86</accession>
<keyword evidence="2" id="KW-1133">Transmembrane helix</keyword>
<reference evidence="3" key="1">
    <citation type="submission" date="2023-03" db="EMBL/GenBank/DDBJ databases">
        <title>Massive genome expansion in bonnet fungi (Mycena s.s.) driven by repeated elements and novel gene families across ecological guilds.</title>
        <authorList>
            <consortium name="Lawrence Berkeley National Laboratory"/>
            <person name="Harder C.B."/>
            <person name="Miyauchi S."/>
            <person name="Viragh M."/>
            <person name="Kuo A."/>
            <person name="Thoen E."/>
            <person name="Andreopoulos B."/>
            <person name="Lu D."/>
            <person name="Skrede I."/>
            <person name="Drula E."/>
            <person name="Henrissat B."/>
            <person name="Morin E."/>
            <person name="Kohler A."/>
            <person name="Barry K."/>
            <person name="LaButti K."/>
            <person name="Morin E."/>
            <person name="Salamov A."/>
            <person name="Lipzen A."/>
            <person name="Mereny Z."/>
            <person name="Hegedus B."/>
            <person name="Baldrian P."/>
            <person name="Stursova M."/>
            <person name="Weitz H."/>
            <person name="Taylor A."/>
            <person name="Grigoriev I.V."/>
            <person name="Nagy L.G."/>
            <person name="Martin F."/>
            <person name="Kauserud H."/>
        </authorList>
    </citation>
    <scope>NUCLEOTIDE SEQUENCE</scope>
    <source>
        <strain evidence="3">9284</strain>
    </source>
</reference>
<comment type="caution">
    <text evidence="3">The sequence shown here is derived from an EMBL/GenBank/DDBJ whole genome shotgun (WGS) entry which is preliminary data.</text>
</comment>
<gene>
    <name evidence="3" type="ORF">FB45DRAFT_1052217</name>
</gene>
<feature type="compositionally biased region" description="Pro residues" evidence="1">
    <location>
        <begin position="29"/>
        <end position="41"/>
    </location>
</feature>
<evidence type="ECO:0000256" key="1">
    <source>
        <dbReference type="SAM" id="MobiDB-lite"/>
    </source>
</evidence>
<name>A0AAD7CG86_9AGAR</name>
<evidence type="ECO:0000313" key="3">
    <source>
        <dbReference type="EMBL" id="KAJ7647799.1"/>
    </source>
</evidence>
<keyword evidence="2" id="KW-0812">Transmembrane</keyword>
<evidence type="ECO:0000313" key="4">
    <source>
        <dbReference type="Proteomes" id="UP001221142"/>
    </source>
</evidence>
<feature type="compositionally biased region" description="Polar residues" evidence="1">
    <location>
        <begin position="12"/>
        <end position="26"/>
    </location>
</feature>
<keyword evidence="2" id="KW-0472">Membrane</keyword>
<dbReference type="EMBL" id="JARKIF010000002">
    <property type="protein sequence ID" value="KAJ7647799.1"/>
    <property type="molecule type" value="Genomic_DNA"/>
</dbReference>